<dbReference type="AlphaFoldDB" id="A0A640KFB3"/>
<feature type="region of interest" description="Disordered" evidence="1">
    <location>
        <begin position="314"/>
        <end position="344"/>
    </location>
</feature>
<dbReference type="EMBL" id="BLBS01000009">
    <property type="protein sequence ID" value="GET86179.1"/>
    <property type="molecule type" value="Genomic_DNA"/>
</dbReference>
<evidence type="ECO:0000313" key="2">
    <source>
        <dbReference type="EMBL" id="GET86179.1"/>
    </source>
</evidence>
<proteinExistence type="predicted"/>
<evidence type="ECO:0000313" key="3">
    <source>
        <dbReference type="Proteomes" id="UP000419144"/>
    </source>
</evidence>
<feature type="compositionally biased region" description="Low complexity" evidence="1">
    <location>
        <begin position="15"/>
        <end position="27"/>
    </location>
</feature>
<protein>
    <submittedName>
        <fullName evidence="2">Uncharacterized protein</fullName>
    </submittedName>
</protein>
<sequence>MPPRARQSAKRRQRSSGSRVSSISSRRVTASCIGNSETETSAKRHRTRRPQNGGRSGSDSSGSKRWDGSRESATITPPFLDMPDTSVRASRVSNTHDHETDEDEASMLQRFSNMSERPRARGMSPPNLASTPPPSPHRVFDGAGDAERATHVSPVQHGDRDALSLERIPVPALSVRALENTASARIPARVSTSSQSTRSFSPALLSQLLLAEAVRAEAAAAAVAQQQDHDRIEYGSYTSMEAFGTPTPSQDSQMQPSMTTTVTTHGCRIHRDWEAAPQHKQMPKSPLSSVMAETPLPMDDLVVSIGVVPLPDGETVRGNPAPRERSRWWPRSLTSPMASPNAAGGTVREAACDQASCIAKDDGNAAEARWHSVCVDPTASVHRLRPLRLYTSDQQRTAIEAPSRSSTSPTLHQSTEVTAALMTSKVASIDPSGRTVDVLGWSRVIAGIPLVLPGARLTNRREATGSAVKESKEVDPRDGDRGGSSESEAMVCSGAASISVILV</sequence>
<dbReference type="Proteomes" id="UP000419144">
    <property type="component" value="Unassembled WGS sequence"/>
</dbReference>
<reference evidence="2" key="1">
    <citation type="submission" date="2019-11" db="EMBL/GenBank/DDBJ databases">
        <title>Leishmania tarentolae CDS.</title>
        <authorList>
            <person name="Goto Y."/>
            <person name="Yamagishi J."/>
        </authorList>
    </citation>
    <scope>NUCLEOTIDE SEQUENCE [LARGE SCALE GENOMIC DNA]</scope>
    <source>
        <strain evidence="2">Parrot Tar II</strain>
    </source>
</reference>
<dbReference type="OrthoDB" id="266650at2759"/>
<organism evidence="2 3">
    <name type="scientific">Leishmania tarentolae</name>
    <name type="common">Sauroleishmania tarentolae</name>
    <dbReference type="NCBI Taxonomy" id="5689"/>
    <lineage>
        <taxon>Eukaryota</taxon>
        <taxon>Discoba</taxon>
        <taxon>Euglenozoa</taxon>
        <taxon>Kinetoplastea</taxon>
        <taxon>Metakinetoplastina</taxon>
        <taxon>Trypanosomatida</taxon>
        <taxon>Trypanosomatidae</taxon>
        <taxon>Leishmaniinae</taxon>
        <taxon>Leishmania</taxon>
        <taxon>lizard Leishmania</taxon>
    </lineage>
</organism>
<evidence type="ECO:0000256" key="1">
    <source>
        <dbReference type="SAM" id="MobiDB-lite"/>
    </source>
</evidence>
<feature type="region of interest" description="Disordered" evidence="1">
    <location>
        <begin position="460"/>
        <end position="489"/>
    </location>
</feature>
<feature type="compositionally biased region" description="Basic and acidic residues" evidence="1">
    <location>
        <begin position="460"/>
        <end position="483"/>
    </location>
</feature>
<feature type="region of interest" description="Disordered" evidence="1">
    <location>
        <begin position="1"/>
        <end position="135"/>
    </location>
</feature>
<dbReference type="VEuPathDB" id="TriTrypDB:LtaPh_0804700"/>
<name>A0A640KFB3_LEITA</name>
<keyword evidence="3" id="KW-1185">Reference proteome</keyword>
<accession>A0A640KFB3</accession>
<gene>
    <name evidence="2" type="ORF">LtaPh_0804700</name>
</gene>
<comment type="caution">
    <text evidence="2">The sequence shown here is derived from an EMBL/GenBank/DDBJ whole genome shotgun (WGS) entry which is preliminary data.</text>
</comment>